<reference evidence="1 2" key="1">
    <citation type="submission" date="2024-10" db="EMBL/GenBank/DDBJ databases">
        <title>The Natural Products Discovery Center: Release of the First 8490 Sequenced Strains for Exploring Actinobacteria Biosynthetic Diversity.</title>
        <authorList>
            <person name="Kalkreuter E."/>
            <person name="Kautsar S.A."/>
            <person name="Yang D."/>
            <person name="Bader C.D."/>
            <person name="Teijaro C.N."/>
            <person name="Fluegel L."/>
            <person name="Davis C.M."/>
            <person name="Simpson J.R."/>
            <person name="Lauterbach L."/>
            <person name="Steele A.D."/>
            <person name="Gui C."/>
            <person name="Meng S."/>
            <person name="Li G."/>
            <person name="Viehrig K."/>
            <person name="Ye F."/>
            <person name="Su P."/>
            <person name="Kiefer A.F."/>
            <person name="Nichols A."/>
            <person name="Cepeda A.J."/>
            <person name="Yan W."/>
            <person name="Fan B."/>
            <person name="Jiang Y."/>
            <person name="Adhikari A."/>
            <person name="Zheng C.-J."/>
            <person name="Schuster L."/>
            <person name="Cowan T.M."/>
            <person name="Smanski M.J."/>
            <person name="Chevrette M.G."/>
            <person name="De Carvalho L.P.S."/>
            <person name="Shen B."/>
        </authorList>
    </citation>
    <scope>NUCLEOTIDE SEQUENCE [LARGE SCALE GENOMIC DNA]</scope>
    <source>
        <strain evidence="1 2">NPDC001650</strain>
    </source>
</reference>
<evidence type="ECO:0000313" key="2">
    <source>
        <dbReference type="Proteomes" id="UP001602123"/>
    </source>
</evidence>
<dbReference type="Proteomes" id="UP001602123">
    <property type="component" value="Unassembled WGS sequence"/>
</dbReference>
<organism evidence="1 2">
    <name type="scientific">Streptomyces nondiastaticus</name>
    <dbReference type="NCBI Taxonomy" id="3154512"/>
    <lineage>
        <taxon>Bacteria</taxon>
        <taxon>Bacillati</taxon>
        <taxon>Actinomycetota</taxon>
        <taxon>Actinomycetes</taxon>
        <taxon>Kitasatosporales</taxon>
        <taxon>Streptomycetaceae</taxon>
        <taxon>Streptomyces</taxon>
    </lineage>
</organism>
<dbReference type="RefSeq" id="WP_388633313.1">
    <property type="nucleotide sequence ID" value="NZ_JBIAUT010000016.1"/>
</dbReference>
<gene>
    <name evidence="1" type="ORF">ACFYZM_30540</name>
</gene>
<keyword evidence="2" id="KW-1185">Reference proteome</keyword>
<comment type="caution">
    <text evidence="1">The sequence shown here is derived from an EMBL/GenBank/DDBJ whole genome shotgun (WGS) entry which is preliminary data.</text>
</comment>
<evidence type="ECO:0000313" key="1">
    <source>
        <dbReference type="EMBL" id="MFF4220584.1"/>
    </source>
</evidence>
<protein>
    <submittedName>
        <fullName evidence="1">DUF6415 family natural product biosynthesis protein</fullName>
    </submittedName>
</protein>
<accession>A0ABW6U6X6</accession>
<name>A0ABW6U6X6_9ACTN</name>
<dbReference type="Pfam" id="PF19979">
    <property type="entry name" value="DUF6415"/>
    <property type="match status" value="1"/>
</dbReference>
<proteinExistence type="predicted"/>
<dbReference type="EMBL" id="JBIAUT010000016">
    <property type="protein sequence ID" value="MFF4220584.1"/>
    <property type="molecule type" value="Genomic_DNA"/>
</dbReference>
<sequence>MPPFPRTAQTGGGITLTPAESSLVSIGQALREATDMQTWLPEPARLSEVTERLLRYIGETAPAVEAAAGARPVDCLVRRAALAAVQEARQRVEVGPGNGYASAIAFARGLGKAAGELLHQQRRLQRNGGGR</sequence>
<dbReference type="InterPro" id="IPR046300">
    <property type="entry name" value="DUF6415"/>
</dbReference>